<organism evidence="2 3">
    <name type="scientific">Sphingomonas kaistensis</name>
    <dbReference type="NCBI Taxonomy" id="298708"/>
    <lineage>
        <taxon>Bacteria</taxon>
        <taxon>Pseudomonadati</taxon>
        <taxon>Pseudomonadota</taxon>
        <taxon>Alphaproteobacteria</taxon>
        <taxon>Sphingomonadales</taxon>
        <taxon>Sphingomonadaceae</taxon>
        <taxon>Sphingomonas</taxon>
    </lineage>
</organism>
<dbReference type="EMBL" id="CP145607">
    <property type="protein sequence ID" value="WWM69722.1"/>
    <property type="molecule type" value="Genomic_DNA"/>
</dbReference>
<reference evidence="2 3" key="1">
    <citation type="submission" date="2024-02" db="EMBL/GenBank/DDBJ databases">
        <title>Full genome sequence of Sphingomonas kaistensis.</title>
        <authorList>
            <person name="Poletto B.L."/>
            <person name="Silva G."/>
            <person name="Galante D."/>
            <person name="Campos K.R."/>
            <person name="Santos M.B.N."/>
            <person name="Sacchi C.T."/>
        </authorList>
    </citation>
    <scope>NUCLEOTIDE SEQUENCE [LARGE SCALE GENOMIC DNA]</scope>
    <source>
        <strain evidence="2 3">MA4R</strain>
    </source>
</reference>
<dbReference type="Gene3D" id="2.40.10.220">
    <property type="entry name" value="predicted glycosyltransferase like domains"/>
    <property type="match status" value="1"/>
</dbReference>
<dbReference type="InterPro" id="IPR009875">
    <property type="entry name" value="PilZ_domain"/>
</dbReference>
<evidence type="ECO:0000313" key="2">
    <source>
        <dbReference type="EMBL" id="WWM69722.1"/>
    </source>
</evidence>
<protein>
    <submittedName>
        <fullName evidence="2">PilZ domain-containing protein</fullName>
    </submittedName>
</protein>
<keyword evidence="3" id="KW-1185">Reference proteome</keyword>
<dbReference type="RefSeq" id="WP_338502046.1">
    <property type="nucleotide sequence ID" value="NZ_CP145607.1"/>
</dbReference>
<proteinExistence type="predicted"/>
<evidence type="ECO:0000313" key="3">
    <source>
        <dbReference type="Proteomes" id="UP001382935"/>
    </source>
</evidence>
<dbReference type="SUPFAM" id="SSF141371">
    <property type="entry name" value="PilZ domain-like"/>
    <property type="match status" value="1"/>
</dbReference>
<gene>
    <name evidence="2" type="ORF">V6R86_03190</name>
</gene>
<name>A0ABZ2G1N7_9SPHN</name>
<evidence type="ECO:0000259" key="1">
    <source>
        <dbReference type="Pfam" id="PF07238"/>
    </source>
</evidence>
<feature type="domain" description="PilZ" evidence="1">
    <location>
        <begin position="15"/>
        <end position="103"/>
    </location>
</feature>
<sequence length="114" mass="11961">MTALPASAEPDRFVDQRQHPRVSVALPAFLILGGRRYPVQIVDLSAGGAKIDCGQALVVAGAVVTLNWGGAGAQGMVRWRDGRLAGLAFAAELDPRDVADLARRGQALGARMRG</sequence>
<dbReference type="Proteomes" id="UP001382935">
    <property type="component" value="Chromosome"/>
</dbReference>
<dbReference type="Pfam" id="PF07238">
    <property type="entry name" value="PilZ"/>
    <property type="match status" value="1"/>
</dbReference>
<accession>A0ABZ2G1N7</accession>